<organism evidence="3">
    <name type="scientific">viral metagenome</name>
    <dbReference type="NCBI Taxonomy" id="1070528"/>
    <lineage>
        <taxon>unclassified sequences</taxon>
        <taxon>metagenomes</taxon>
        <taxon>organismal metagenomes</taxon>
    </lineage>
</organism>
<dbReference type="EMBL" id="MT143878">
    <property type="protein sequence ID" value="QJB04275.1"/>
    <property type="molecule type" value="Genomic_DNA"/>
</dbReference>
<evidence type="ECO:0000313" key="2">
    <source>
        <dbReference type="EMBL" id="QJB00350.1"/>
    </source>
</evidence>
<dbReference type="AlphaFoldDB" id="A0A6M3MFI9"/>
<proteinExistence type="predicted"/>
<evidence type="ECO:0000256" key="1">
    <source>
        <dbReference type="SAM" id="MobiDB-lite"/>
    </source>
</evidence>
<reference evidence="3" key="1">
    <citation type="submission" date="2020-03" db="EMBL/GenBank/DDBJ databases">
        <title>The deep terrestrial virosphere.</title>
        <authorList>
            <person name="Holmfeldt K."/>
            <person name="Nilsson E."/>
            <person name="Simone D."/>
            <person name="Lopez-Fernandez M."/>
            <person name="Wu X."/>
            <person name="de Brujin I."/>
            <person name="Lundin D."/>
            <person name="Andersson A."/>
            <person name="Bertilsson S."/>
            <person name="Dopson M."/>
        </authorList>
    </citation>
    <scope>NUCLEOTIDE SEQUENCE</scope>
    <source>
        <strain evidence="2">MM171A00522</strain>
        <strain evidence="3">MM171B00386</strain>
    </source>
</reference>
<feature type="region of interest" description="Disordered" evidence="1">
    <location>
        <begin position="1"/>
        <end position="46"/>
    </location>
</feature>
<dbReference type="EMBL" id="MT143690">
    <property type="protein sequence ID" value="QJB00350.1"/>
    <property type="molecule type" value="Genomic_DNA"/>
</dbReference>
<sequence length="46" mass="5333">MLPEKKEEELPERGTGRETGTAKKPTGPKNRLTDEERKKRHKEKTS</sequence>
<evidence type="ECO:0000313" key="3">
    <source>
        <dbReference type="EMBL" id="QJB04275.1"/>
    </source>
</evidence>
<gene>
    <name evidence="2" type="ORF">MM171A00522_0014</name>
    <name evidence="3" type="ORF">MM171B00386_0012</name>
</gene>
<accession>A0A6M3MFI9</accession>
<feature type="compositionally biased region" description="Basic and acidic residues" evidence="1">
    <location>
        <begin position="1"/>
        <end position="16"/>
    </location>
</feature>
<name>A0A6M3MFI9_9ZZZZ</name>
<protein>
    <submittedName>
        <fullName evidence="3">Uncharacterized protein</fullName>
    </submittedName>
</protein>